<dbReference type="GeneID" id="54422765"/>
<reference evidence="6" key="2">
    <citation type="submission" date="2020-04" db="EMBL/GenBank/DDBJ databases">
        <authorList>
            <consortium name="NCBI Genome Project"/>
        </authorList>
    </citation>
    <scope>NUCLEOTIDE SEQUENCE</scope>
    <source>
        <strain evidence="6">CBS 781.70</strain>
    </source>
</reference>
<evidence type="ECO:0000259" key="3">
    <source>
        <dbReference type="PROSITE" id="PS51471"/>
    </source>
</evidence>
<dbReference type="InterPro" id="IPR050231">
    <property type="entry name" value="Iron_ascorbate_oxido_reductase"/>
</dbReference>
<evidence type="ECO:0000313" key="5">
    <source>
        <dbReference type="Proteomes" id="UP000504638"/>
    </source>
</evidence>
<accession>A0A6G1FWQ3</accession>
<dbReference type="SUPFAM" id="SSF51197">
    <property type="entry name" value="Clavaminate synthase-like"/>
    <property type="match status" value="1"/>
</dbReference>
<dbReference type="InterPro" id="IPR026992">
    <property type="entry name" value="DIOX_N"/>
</dbReference>
<dbReference type="PROSITE" id="PS51471">
    <property type="entry name" value="FE2OG_OXY"/>
    <property type="match status" value="1"/>
</dbReference>
<dbReference type="PANTHER" id="PTHR47990">
    <property type="entry name" value="2-OXOGLUTARATE (2OG) AND FE(II)-DEPENDENT OXYGENASE SUPERFAMILY PROTEIN-RELATED"/>
    <property type="match status" value="1"/>
</dbReference>
<keyword evidence="2" id="KW-0479">Metal-binding</keyword>
<dbReference type="PRINTS" id="PR00682">
    <property type="entry name" value="IPNSYNTHASE"/>
</dbReference>
<dbReference type="GO" id="GO:0044283">
    <property type="term" value="P:small molecule biosynthetic process"/>
    <property type="evidence" value="ECO:0007669"/>
    <property type="project" value="UniProtKB-ARBA"/>
</dbReference>
<dbReference type="Pfam" id="PF03171">
    <property type="entry name" value="2OG-FeII_Oxy"/>
    <property type="match status" value="1"/>
</dbReference>
<feature type="domain" description="Fe2OG dioxygenase" evidence="3">
    <location>
        <begin position="195"/>
        <end position="313"/>
    </location>
</feature>
<dbReference type="InterPro" id="IPR005123">
    <property type="entry name" value="Oxoglu/Fe-dep_dioxygenase_dom"/>
</dbReference>
<dbReference type="Pfam" id="PF14226">
    <property type="entry name" value="DIOX_N"/>
    <property type="match status" value="1"/>
</dbReference>
<dbReference type="Gene3D" id="2.60.120.330">
    <property type="entry name" value="B-lactam Antibiotic, Isopenicillin N Synthase, Chain"/>
    <property type="match status" value="1"/>
</dbReference>
<evidence type="ECO:0000313" key="6">
    <source>
        <dbReference type="RefSeq" id="XP_033531690.1"/>
    </source>
</evidence>
<dbReference type="InterPro" id="IPR044861">
    <property type="entry name" value="IPNS-like_FE2OG_OXY"/>
</dbReference>
<proteinExistence type="inferred from homology"/>
<dbReference type="GO" id="GO:0016491">
    <property type="term" value="F:oxidoreductase activity"/>
    <property type="evidence" value="ECO:0007669"/>
    <property type="project" value="UniProtKB-KW"/>
</dbReference>
<dbReference type="GO" id="GO:0046872">
    <property type="term" value="F:metal ion binding"/>
    <property type="evidence" value="ECO:0007669"/>
    <property type="project" value="UniProtKB-KW"/>
</dbReference>
<evidence type="ECO:0000256" key="1">
    <source>
        <dbReference type="ARBA" id="ARBA00008056"/>
    </source>
</evidence>
<comment type="similarity">
    <text evidence="1 2">Belongs to the iron/ascorbate-dependent oxidoreductase family.</text>
</comment>
<dbReference type="OrthoDB" id="288590at2759"/>
<gene>
    <name evidence="4 6" type="ORF">P152DRAFT_493300</name>
</gene>
<name>A0A6G1FWQ3_9PEZI</name>
<sequence length="352" mass="39705">MPSTSVLDSSLPVFDFSGFRAGTSEERMKTANRVTYAFKTYGFVYLVNHGLPKERIQALFDWSKKLFLLPQEVLMSPELRRPEPESIPGNLQICARGYGPVGMEKLSNLDPNDENGLKAHRGIPDAKELFETGPYWGIGQEREPNRYPSKDVLPGFEEFVKEFFMEAQELTLDILRSIAIGLGLEENYFVHYHEDADNLFRFLRYPPIERATLSSGETARTSPHTDFGTITILFQDDVGGLQVENPENPGTYLVATPVEGSVIVNVGDFLMRWTNDSLKSNLHRVVEPPAERELGDGLELTKERFSMPYFVQADRSKVVECIESLKGDGAKYPPISAGEYINLRTNAVFKSY</sequence>
<dbReference type="EMBL" id="ML975168">
    <property type="protein sequence ID" value="KAF1810059.1"/>
    <property type="molecule type" value="Genomic_DNA"/>
</dbReference>
<evidence type="ECO:0000313" key="4">
    <source>
        <dbReference type="EMBL" id="KAF1810059.1"/>
    </source>
</evidence>
<dbReference type="Proteomes" id="UP000504638">
    <property type="component" value="Unplaced"/>
</dbReference>
<evidence type="ECO:0000256" key="2">
    <source>
        <dbReference type="RuleBase" id="RU003682"/>
    </source>
</evidence>
<dbReference type="RefSeq" id="XP_033531690.1">
    <property type="nucleotide sequence ID" value="XM_033682195.1"/>
</dbReference>
<keyword evidence="5" id="KW-1185">Reference proteome</keyword>
<protein>
    <submittedName>
        <fullName evidence="4 6">Clavaminate synthase-like protein</fullName>
    </submittedName>
</protein>
<dbReference type="AlphaFoldDB" id="A0A6G1FWQ3"/>
<reference evidence="4 6" key="1">
    <citation type="submission" date="2020-01" db="EMBL/GenBank/DDBJ databases">
        <authorList>
            <consortium name="DOE Joint Genome Institute"/>
            <person name="Haridas S."/>
            <person name="Albert R."/>
            <person name="Binder M."/>
            <person name="Bloem J."/>
            <person name="Labutti K."/>
            <person name="Salamov A."/>
            <person name="Andreopoulos B."/>
            <person name="Baker S.E."/>
            <person name="Barry K."/>
            <person name="Bills G."/>
            <person name="Bluhm B.H."/>
            <person name="Cannon C."/>
            <person name="Castanera R."/>
            <person name="Culley D.E."/>
            <person name="Daum C."/>
            <person name="Ezra D."/>
            <person name="Gonzalez J.B."/>
            <person name="Henrissat B."/>
            <person name="Kuo A."/>
            <person name="Liang C."/>
            <person name="Lipzen A."/>
            <person name="Lutzoni F."/>
            <person name="Magnuson J."/>
            <person name="Mondo S."/>
            <person name="Nolan M."/>
            <person name="Ohm R."/>
            <person name="Pangilinan J."/>
            <person name="Park H.-J."/>
            <person name="Ramirez L."/>
            <person name="Alfaro M."/>
            <person name="Sun H."/>
            <person name="Tritt A."/>
            <person name="Yoshinaga Y."/>
            <person name="Zwiers L.-H."/>
            <person name="Turgeon B.G."/>
            <person name="Goodwin S.B."/>
            <person name="Spatafora J.W."/>
            <person name="Crous P.W."/>
            <person name="Grigoriev I.V."/>
        </authorList>
    </citation>
    <scope>NUCLEOTIDE SEQUENCE</scope>
    <source>
        <strain evidence="4 6">CBS 781.70</strain>
    </source>
</reference>
<organism evidence="4">
    <name type="scientific">Eremomyces bilateralis CBS 781.70</name>
    <dbReference type="NCBI Taxonomy" id="1392243"/>
    <lineage>
        <taxon>Eukaryota</taxon>
        <taxon>Fungi</taxon>
        <taxon>Dikarya</taxon>
        <taxon>Ascomycota</taxon>
        <taxon>Pezizomycotina</taxon>
        <taxon>Dothideomycetes</taxon>
        <taxon>Dothideomycetes incertae sedis</taxon>
        <taxon>Eremomycetales</taxon>
        <taxon>Eremomycetaceae</taxon>
        <taxon>Eremomyces</taxon>
    </lineage>
</organism>
<keyword evidence="2" id="KW-0560">Oxidoreductase</keyword>
<reference evidence="6" key="3">
    <citation type="submission" date="2025-04" db="UniProtKB">
        <authorList>
            <consortium name="RefSeq"/>
        </authorList>
    </citation>
    <scope>IDENTIFICATION</scope>
    <source>
        <strain evidence="6">CBS 781.70</strain>
    </source>
</reference>
<keyword evidence="2" id="KW-0408">Iron</keyword>
<dbReference type="InterPro" id="IPR027443">
    <property type="entry name" value="IPNS-like_sf"/>
</dbReference>